<dbReference type="Gene3D" id="3.10.100.10">
    <property type="entry name" value="Mannose-Binding Protein A, subunit A"/>
    <property type="match status" value="1"/>
</dbReference>
<dbReference type="AlphaFoldDB" id="A0A553PK14"/>
<dbReference type="SUPFAM" id="SSF56436">
    <property type="entry name" value="C-type lectin-like"/>
    <property type="match status" value="1"/>
</dbReference>
<feature type="region of interest" description="Disordered" evidence="1">
    <location>
        <begin position="42"/>
        <end position="62"/>
    </location>
</feature>
<keyword evidence="4" id="KW-1185">Reference proteome</keyword>
<sequence>MQGTGKFCVFIAAFIFICPICHCLLDTVTGLLGGSNNNGNTDNENVEKNTGGSTASTACSPPEGYTDNIDGFSYRDYGETLNYWKAMSTCHKNRARLPLFKGEAMYNTIKGILRNLSYTVGLLANVNETRAQAIPANEALRFLKWNDGTTPLDLQFMTETIIFDEGEMCMTIFKDKHLSDTPCRNRTHTFCQFPCADEGKEQRNQW</sequence>
<keyword evidence="2" id="KW-0732">Signal</keyword>
<evidence type="ECO:0000313" key="4">
    <source>
        <dbReference type="Proteomes" id="UP000318571"/>
    </source>
</evidence>
<reference evidence="3 4" key="1">
    <citation type="journal article" date="2018" name="Nat. Ecol. Evol.">
        <title>Genomic signatures of mitonuclear coevolution across populations of Tigriopus californicus.</title>
        <authorList>
            <person name="Barreto F.S."/>
            <person name="Watson E.T."/>
            <person name="Lima T.G."/>
            <person name="Willett C.S."/>
            <person name="Edmands S."/>
            <person name="Li W."/>
            <person name="Burton R.S."/>
        </authorList>
    </citation>
    <scope>NUCLEOTIDE SEQUENCE [LARGE SCALE GENOMIC DNA]</scope>
    <source>
        <strain evidence="3 4">San Diego</strain>
    </source>
</reference>
<proteinExistence type="predicted"/>
<feature type="compositionally biased region" description="Polar residues" evidence="1">
    <location>
        <begin position="50"/>
        <end position="59"/>
    </location>
</feature>
<feature type="chain" id="PRO_5022204222" description="C-type lectin domain-containing protein" evidence="2">
    <location>
        <begin position="24"/>
        <end position="206"/>
    </location>
</feature>
<dbReference type="EMBL" id="VCGU01000003">
    <property type="protein sequence ID" value="TRY78022.1"/>
    <property type="molecule type" value="Genomic_DNA"/>
</dbReference>
<name>A0A553PK14_TIGCA</name>
<evidence type="ECO:0008006" key="5">
    <source>
        <dbReference type="Google" id="ProtNLM"/>
    </source>
</evidence>
<comment type="caution">
    <text evidence="3">The sequence shown here is derived from an EMBL/GenBank/DDBJ whole genome shotgun (WGS) entry which is preliminary data.</text>
</comment>
<dbReference type="Proteomes" id="UP000318571">
    <property type="component" value="Chromosome 11"/>
</dbReference>
<evidence type="ECO:0000313" key="3">
    <source>
        <dbReference type="EMBL" id="TRY78022.1"/>
    </source>
</evidence>
<accession>A0A553PK14</accession>
<protein>
    <recommendedName>
        <fullName evidence="5">C-type lectin domain-containing protein</fullName>
    </recommendedName>
</protein>
<gene>
    <name evidence="3" type="ORF">TCAL_12153</name>
</gene>
<dbReference type="InterPro" id="IPR016187">
    <property type="entry name" value="CTDL_fold"/>
</dbReference>
<evidence type="ECO:0000256" key="1">
    <source>
        <dbReference type="SAM" id="MobiDB-lite"/>
    </source>
</evidence>
<organism evidence="3 4">
    <name type="scientific">Tigriopus californicus</name>
    <name type="common">Marine copepod</name>
    <dbReference type="NCBI Taxonomy" id="6832"/>
    <lineage>
        <taxon>Eukaryota</taxon>
        <taxon>Metazoa</taxon>
        <taxon>Ecdysozoa</taxon>
        <taxon>Arthropoda</taxon>
        <taxon>Crustacea</taxon>
        <taxon>Multicrustacea</taxon>
        <taxon>Hexanauplia</taxon>
        <taxon>Copepoda</taxon>
        <taxon>Harpacticoida</taxon>
        <taxon>Harpacticidae</taxon>
        <taxon>Tigriopus</taxon>
    </lineage>
</organism>
<feature type="signal peptide" evidence="2">
    <location>
        <begin position="1"/>
        <end position="23"/>
    </location>
</feature>
<dbReference type="InterPro" id="IPR016186">
    <property type="entry name" value="C-type_lectin-like/link_sf"/>
</dbReference>
<evidence type="ECO:0000256" key="2">
    <source>
        <dbReference type="SAM" id="SignalP"/>
    </source>
</evidence>